<evidence type="ECO:0000256" key="1">
    <source>
        <dbReference type="ARBA" id="ARBA00004267"/>
    </source>
</evidence>
<evidence type="ECO:0000256" key="5">
    <source>
        <dbReference type="ARBA" id="ARBA00023212"/>
    </source>
</evidence>
<feature type="region of interest" description="Disordered" evidence="7">
    <location>
        <begin position="475"/>
        <end position="497"/>
    </location>
</feature>
<dbReference type="GO" id="GO:0051011">
    <property type="term" value="F:microtubule minus-end binding"/>
    <property type="evidence" value="ECO:0007669"/>
    <property type="project" value="TreeGrafter"/>
</dbReference>
<evidence type="ECO:0000313" key="10">
    <source>
        <dbReference type="EMBL" id="KAB8627245.1"/>
    </source>
</evidence>
<dbReference type="GO" id="GO:0000922">
    <property type="term" value="C:spindle pole"/>
    <property type="evidence" value="ECO:0007669"/>
    <property type="project" value="InterPro"/>
</dbReference>
<comment type="caution">
    <text evidence="10">The sequence shown here is derived from an EMBL/GenBank/DDBJ whole genome shotgun (WGS) entry which is preliminary data.</text>
</comment>
<evidence type="ECO:0000256" key="2">
    <source>
        <dbReference type="ARBA" id="ARBA00010337"/>
    </source>
</evidence>
<accession>A0A5N6L2W3</accession>
<name>A0A5N6L2W3_9ROSI</name>
<dbReference type="GO" id="GO:0031122">
    <property type="term" value="P:cytoplasmic microtubule organization"/>
    <property type="evidence" value="ECO:0007669"/>
    <property type="project" value="TreeGrafter"/>
</dbReference>
<dbReference type="GO" id="GO:0051225">
    <property type="term" value="P:spindle assembly"/>
    <property type="evidence" value="ECO:0007669"/>
    <property type="project" value="TreeGrafter"/>
</dbReference>
<dbReference type="PANTHER" id="PTHR19302:SF27">
    <property type="entry name" value="GAMMA-TUBULIN COMPLEX COMPONENT 4"/>
    <property type="match status" value="1"/>
</dbReference>
<dbReference type="InterPro" id="IPR041470">
    <property type="entry name" value="GCP_N"/>
</dbReference>
<feature type="region of interest" description="Disordered" evidence="7">
    <location>
        <begin position="550"/>
        <end position="591"/>
    </location>
</feature>
<dbReference type="InterPro" id="IPR007259">
    <property type="entry name" value="GCP"/>
</dbReference>
<dbReference type="GO" id="GO:0000278">
    <property type="term" value="P:mitotic cell cycle"/>
    <property type="evidence" value="ECO:0007669"/>
    <property type="project" value="TreeGrafter"/>
</dbReference>
<dbReference type="Pfam" id="PF04130">
    <property type="entry name" value="GCP_C_terminal"/>
    <property type="match status" value="1"/>
</dbReference>
<evidence type="ECO:0000259" key="9">
    <source>
        <dbReference type="Pfam" id="PF17681"/>
    </source>
</evidence>
<keyword evidence="5 6" id="KW-0206">Cytoskeleton</keyword>
<dbReference type="InterPro" id="IPR042241">
    <property type="entry name" value="GCP_C_sf"/>
</dbReference>
<gene>
    <name evidence="10" type="ORF">FH972_026078</name>
</gene>
<dbReference type="EMBL" id="VIBQ01000076">
    <property type="protein sequence ID" value="KAB8627245.1"/>
    <property type="molecule type" value="Genomic_DNA"/>
</dbReference>
<keyword evidence="4 6" id="KW-0493">Microtubule</keyword>
<reference evidence="10 11" key="1">
    <citation type="submission" date="2019-06" db="EMBL/GenBank/DDBJ databases">
        <title>A chromosomal-level reference genome of Carpinus fangiana (Coryloideae, Betulaceae).</title>
        <authorList>
            <person name="Yang X."/>
            <person name="Wang Z."/>
            <person name="Zhang L."/>
            <person name="Hao G."/>
            <person name="Liu J."/>
            <person name="Yang Y."/>
        </authorList>
    </citation>
    <scope>NUCLEOTIDE SEQUENCE [LARGE SCALE GENOMIC DNA]</scope>
    <source>
        <strain evidence="10">Cfa_2016G</strain>
        <tissue evidence="10">Leaf</tissue>
    </source>
</reference>
<organism evidence="10 11">
    <name type="scientific">Carpinus fangiana</name>
    <dbReference type="NCBI Taxonomy" id="176857"/>
    <lineage>
        <taxon>Eukaryota</taxon>
        <taxon>Viridiplantae</taxon>
        <taxon>Streptophyta</taxon>
        <taxon>Embryophyta</taxon>
        <taxon>Tracheophyta</taxon>
        <taxon>Spermatophyta</taxon>
        <taxon>Magnoliopsida</taxon>
        <taxon>eudicotyledons</taxon>
        <taxon>Gunneridae</taxon>
        <taxon>Pentapetalae</taxon>
        <taxon>rosids</taxon>
        <taxon>fabids</taxon>
        <taxon>Fagales</taxon>
        <taxon>Betulaceae</taxon>
        <taxon>Carpinus</taxon>
    </lineage>
</organism>
<protein>
    <recommendedName>
        <fullName evidence="6">Gamma-tubulin complex component</fullName>
    </recommendedName>
</protein>
<evidence type="ECO:0000259" key="8">
    <source>
        <dbReference type="Pfam" id="PF04130"/>
    </source>
</evidence>
<evidence type="ECO:0000313" key="11">
    <source>
        <dbReference type="Proteomes" id="UP000327013"/>
    </source>
</evidence>
<feature type="domain" description="Gamma tubulin complex component protein N-terminal" evidence="9">
    <location>
        <begin position="2"/>
        <end position="301"/>
    </location>
</feature>
<dbReference type="GO" id="GO:0000930">
    <property type="term" value="C:gamma-tubulin complex"/>
    <property type="evidence" value="ECO:0007669"/>
    <property type="project" value="TreeGrafter"/>
</dbReference>
<evidence type="ECO:0000256" key="7">
    <source>
        <dbReference type="SAM" id="MobiDB-lite"/>
    </source>
</evidence>
<keyword evidence="11" id="KW-1185">Reference proteome</keyword>
<proteinExistence type="inferred from homology"/>
<evidence type="ECO:0000256" key="6">
    <source>
        <dbReference type="RuleBase" id="RU363050"/>
    </source>
</evidence>
<feature type="domain" description="Gamma tubulin complex component C-terminal" evidence="8">
    <location>
        <begin position="313"/>
        <end position="733"/>
    </location>
</feature>
<dbReference type="GO" id="GO:0007020">
    <property type="term" value="P:microtubule nucleation"/>
    <property type="evidence" value="ECO:0007669"/>
    <property type="project" value="InterPro"/>
</dbReference>
<evidence type="ECO:0000256" key="3">
    <source>
        <dbReference type="ARBA" id="ARBA00022490"/>
    </source>
</evidence>
<dbReference type="PANTHER" id="PTHR19302">
    <property type="entry name" value="GAMMA TUBULIN COMPLEX PROTEIN"/>
    <property type="match status" value="1"/>
</dbReference>
<comment type="subcellular location">
    <subcellularLocation>
        <location evidence="1 6">Cytoplasm</location>
        <location evidence="1 6">Cytoskeleton</location>
        <location evidence="1 6">Microtubule organizing center</location>
    </subcellularLocation>
</comment>
<dbReference type="GO" id="GO:0043015">
    <property type="term" value="F:gamma-tubulin binding"/>
    <property type="evidence" value="ECO:0007669"/>
    <property type="project" value="InterPro"/>
</dbReference>
<dbReference type="Gene3D" id="1.20.120.1900">
    <property type="entry name" value="Gamma-tubulin complex, C-terminal domain"/>
    <property type="match status" value="1"/>
</dbReference>
<dbReference type="Pfam" id="PF17681">
    <property type="entry name" value="GCP_N_terminal"/>
    <property type="match status" value="1"/>
</dbReference>
<feature type="compositionally biased region" description="Polar residues" evidence="7">
    <location>
        <begin position="561"/>
        <end position="584"/>
    </location>
</feature>
<keyword evidence="3 6" id="KW-0963">Cytoplasm</keyword>
<comment type="function">
    <text evidence="6">Component of the gamma-tubulin ring complex (gTuRC) which mediates microtubule nucleation.</text>
</comment>
<dbReference type="AlphaFoldDB" id="A0A5N6L2W3"/>
<feature type="compositionally biased region" description="Basic and acidic residues" evidence="7">
    <location>
        <begin position="475"/>
        <end position="495"/>
    </location>
</feature>
<dbReference type="GO" id="GO:0051321">
    <property type="term" value="P:meiotic cell cycle"/>
    <property type="evidence" value="ECO:0007669"/>
    <property type="project" value="TreeGrafter"/>
</dbReference>
<dbReference type="GO" id="GO:0005874">
    <property type="term" value="C:microtubule"/>
    <property type="evidence" value="ECO:0007669"/>
    <property type="project" value="UniProtKB-KW"/>
</dbReference>
<evidence type="ECO:0000256" key="4">
    <source>
        <dbReference type="ARBA" id="ARBA00022701"/>
    </source>
</evidence>
<comment type="similarity">
    <text evidence="2 6">Belongs to the TUBGCP family.</text>
</comment>
<dbReference type="Proteomes" id="UP000327013">
    <property type="component" value="Unassembled WGS sequence"/>
</dbReference>
<dbReference type="OrthoDB" id="78652at2759"/>
<sequence>MLHEILLALSGHPSPLFEPGGQENFPLITSTESALLRKLGRLAGLNRALRGHIARVSQVSESPVCKAVATSIRQSHLTRFQKHILEVEKQILTKDAARVGAYNIVPLASLLGDFEPWTRPLEWLWDLTCLILPPNEDPEHSTCTGAALLDRLNRDTKTGYPDIRAMALDLLAVAERAWLQQLNQWLLQAAHGTTSTSDFFMETTLDDKRLANFTIVSQRAPTFLARPAAESVLFIGKLLGYLSGDWTGVEQTLAATPLQMSRLELAQQLRPLLSLGSPVSQSQLSLTISKIRTSLATQVVHGLLPIHKIADTIGSLREFFLIARPSFVDALVGEADNTMLSRLARMKASQASDSNPTLASITMKEAEVNSVLSRTWAALAPWIGKESSVDSRMEWARDNLQLQISKGANEEQESRFHDLLLATPTTLTFRLRPPLDLFLTLDDVHTYSIIHTYLLSIRRGHLHLTNMWRQSAIRREHPATARSPRSTDKGVNDAMKKKRERYTARMGQIRSMWKTASAAVFVLSELGNYMATEVIDESWATLQAWIGPEHEPQDESRMHAVTSSSRPPSQSNTQIDSTQVSMQGTADKEHVIRDPEVLSQAHRRYLQVLKQALLLADDGYTKILRTFLTHVDYLVAIVSRLQEVQHKVDLLDEGVLEGGTHNYTQEENDRARDVRQAATQVDQDIDNLTTRLKAIDGDRLKGGPGTIAGQFGPSDFVPWDGGGVDRLLMRLDLAVHDKGPEDVPMR</sequence>
<dbReference type="InterPro" id="IPR040457">
    <property type="entry name" value="GCP_C"/>
</dbReference>